<evidence type="ECO:0000256" key="1">
    <source>
        <dbReference type="SAM" id="Phobius"/>
    </source>
</evidence>
<reference evidence="3 4" key="1">
    <citation type="journal article" date="2019" name="Int. J. Syst. Evol. Microbiol.">
        <title>The Global Catalogue of Microorganisms (GCM) 10K type strain sequencing project: providing services to taxonomists for standard genome sequencing and annotation.</title>
        <authorList>
            <consortium name="The Broad Institute Genomics Platform"/>
            <consortium name="The Broad Institute Genome Sequencing Center for Infectious Disease"/>
            <person name="Wu L."/>
            <person name="Ma J."/>
        </authorList>
    </citation>
    <scope>NUCLEOTIDE SEQUENCE [LARGE SCALE GENOMIC DNA]</scope>
    <source>
        <strain evidence="3 4">JCM 15309</strain>
    </source>
</reference>
<keyword evidence="4" id="KW-1185">Reference proteome</keyword>
<feature type="transmembrane region" description="Helical" evidence="1">
    <location>
        <begin position="161"/>
        <end position="181"/>
    </location>
</feature>
<gene>
    <name evidence="3" type="ORF">GCM10009798_38080</name>
</gene>
<protein>
    <recommendedName>
        <fullName evidence="2">Putative zinc-finger domain-containing protein</fullName>
    </recommendedName>
</protein>
<name>A0ABN2RQM9_9ACTN</name>
<dbReference type="Pfam" id="PF13490">
    <property type="entry name" value="zf-HC2"/>
    <property type="match status" value="1"/>
</dbReference>
<evidence type="ECO:0000313" key="4">
    <source>
        <dbReference type="Proteomes" id="UP001500571"/>
    </source>
</evidence>
<feature type="transmembrane region" description="Helical" evidence="1">
    <location>
        <begin position="121"/>
        <end position="140"/>
    </location>
</feature>
<comment type="caution">
    <text evidence="3">The sequence shown here is derived from an EMBL/GenBank/DDBJ whole genome shotgun (WGS) entry which is preliminary data.</text>
</comment>
<dbReference type="Proteomes" id="UP001500571">
    <property type="component" value="Unassembled WGS sequence"/>
</dbReference>
<keyword evidence="1" id="KW-0472">Membrane</keyword>
<feature type="transmembrane region" description="Helical" evidence="1">
    <location>
        <begin position="243"/>
        <end position="262"/>
    </location>
</feature>
<evidence type="ECO:0000259" key="2">
    <source>
        <dbReference type="Pfam" id="PF13490"/>
    </source>
</evidence>
<dbReference type="RefSeq" id="WP_344047624.1">
    <property type="nucleotide sequence ID" value="NZ_BAAAPB010000005.1"/>
</dbReference>
<keyword evidence="1" id="KW-1133">Transmembrane helix</keyword>
<dbReference type="InterPro" id="IPR027383">
    <property type="entry name" value="Znf_put"/>
</dbReference>
<sequence>MSAVWHVDATALAAYAEGRCTPVAGASVEAHLMRCRSCTAGLRGLMPEEPVERAWRAVRAHVEEPRAGAIERLLRLVGVSAESARLLGAVPAFQGAWVLGLFSITVFAGVAAVFAGDLGMSLFLIVAPLAPVAGVAASFGGDADPAHELEVATPYSSLRLLLLRTAGVLATSVPVAMLLGLGLPGPAWLAVAWLTPALTGIAITLALSPYVGTTTTAAVIGAAWSLGVLMADRAGEPETVVEPAMQLVLAALAVIALVHLVLNHPTLDPAGRNS</sequence>
<dbReference type="EMBL" id="BAAAPB010000005">
    <property type="protein sequence ID" value="GAA1973241.1"/>
    <property type="molecule type" value="Genomic_DNA"/>
</dbReference>
<accession>A0ABN2RQM9</accession>
<feature type="domain" description="Putative zinc-finger" evidence="2">
    <location>
        <begin position="11"/>
        <end position="38"/>
    </location>
</feature>
<evidence type="ECO:0000313" key="3">
    <source>
        <dbReference type="EMBL" id="GAA1973241.1"/>
    </source>
</evidence>
<organism evidence="3 4">
    <name type="scientific">Nocardioides panacihumi</name>
    <dbReference type="NCBI Taxonomy" id="400774"/>
    <lineage>
        <taxon>Bacteria</taxon>
        <taxon>Bacillati</taxon>
        <taxon>Actinomycetota</taxon>
        <taxon>Actinomycetes</taxon>
        <taxon>Propionibacteriales</taxon>
        <taxon>Nocardioidaceae</taxon>
        <taxon>Nocardioides</taxon>
    </lineage>
</organism>
<feature type="transmembrane region" description="Helical" evidence="1">
    <location>
        <begin position="187"/>
        <end position="207"/>
    </location>
</feature>
<keyword evidence="1" id="KW-0812">Transmembrane</keyword>
<proteinExistence type="predicted"/>
<feature type="transmembrane region" description="Helical" evidence="1">
    <location>
        <begin position="95"/>
        <end position="115"/>
    </location>
</feature>